<dbReference type="KEGG" id="aalt:CC77DRAFT_1036426"/>
<keyword evidence="6" id="KW-1185">Reference proteome</keyword>
<proteinExistence type="predicted"/>
<dbReference type="Pfam" id="PF04082">
    <property type="entry name" value="Fungal_trans"/>
    <property type="match status" value="1"/>
</dbReference>
<dbReference type="SMART" id="SM00066">
    <property type="entry name" value="GAL4"/>
    <property type="match status" value="1"/>
</dbReference>
<sequence>MQTRQVVPAERNHARPAPLACLECRRTHLKCDGGTPICARCQTRGFACTYKRSGRGRRRGITRPDTEDQPTLQQTLPASPNPIAQSAVNQAPTCTPSVSQWFPLDNATASPDPALLQRGPSDSPPRQHISWSDDEQLVNLYYLNFHPSHPVLLPRDMYWQQGYPRYLKAIVQFIGGHFSHAASLNDLRESVTREFDQSNEDTVEMVQAGLLYAINLFAENSSEQGQRLLDTTIERALRLGMHQKDFATTHAGDLTVLEESMRRSWYELYVIDGCIAALQRKSTFKTNTVNADVLLPCDDFIYEAGMCFMPATMADFHGNVFAEEEKVFSSFCYRIEAVRLLGRVLTITGKHGVDRDLVQAVDNALAAFLYHLPRSKSEAEISNTFGDLDELMLQAHTIVQWSTILLHYPRGDLISPDLLTHDVLGANCTKLLCPCNRQHIHSVKAIEASKTISMLAALRSTTQKHTPLFVYPLALAAVVQLSIGAMHDKSTRQCLDQHSDRVKLLLGVLKSMSRQWSAAGIVLRTLKRVASAVFRTSCSASPSSTVTPPAASMENVTFPDFDLQDLYGLVGLDNSTLGI</sequence>
<dbReference type="PANTHER" id="PTHR47431">
    <property type="entry name" value="ZN(II)2CYS6 TRANSCRIPTION FACTOR (EUROFUNG)-RELATED"/>
    <property type="match status" value="1"/>
</dbReference>
<dbReference type="VEuPathDB" id="FungiDB:CC77DRAFT_1036426"/>
<evidence type="ECO:0000256" key="3">
    <source>
        <dbReference type="SAM" id="MobiDB-lite"/>
    </source>
</evidence>
<protein>
    <recommendedName>
        <fullName evidence="4">Zn(2)-C6 fungal-type domain-containing protein</fullName>
    </recommendedName>
</protein>
<evidence type="ECO:0000313" key="5">
    <source>
        <dbReference type="EMBL" id="OAG13264.1"/>
    </source>
</evidence>
<dbReference type="InterPro" id="IPR001138">
    <property type="entry name" value="Zn2Cys6_DnaBD"/>
</dbReference>
<evidence type="ECO:0000259" key="4">
    <source>
        <dbReference type="PROSITE" id="PS50048"/>
    </source>
</evidence>
<dbReference type="OMA" id="FCYRIEA"/>
<dbReference type="GO" id="GO:0003677">
    <property type="term" value="F:DNA binding"/>
    <property type="evidence" value="ECO:0007669"/>
    <property type="project" value="InterPro"/>
</dbReference>
<dbReference type="AlphaFoldDB" id="A0A177D0R1"/>
<feature type="domain" description="Zn(2)-C6 fungal-type" evidence="4">
    <location>
        <begin position="20"/>
        <end position="50"/>
    </location>
</feature>
<keyword evidence="2" id="KW-0539">Nucleus</keyword>
<organism evidence="5 6">
    <name type="scientific">Alternaria alternata</name>
    <name type="common">Alternaria rot fungus</name>
    <name type="synonym">Torula alternata</name>
    <dbReference type="NCBI Taxonomy" id="5599"/>
    <lineage>
        <taxon>Eukaryota</taxon>
        <taxon>Fungi</taxon>
        <taxon>Dikarya</taxon>
        <taxon>Ascomycota</taxon>
        <taxon>Pezizomycotina</taxon>
        <taxon>Dothideomycetes</taxon>
        <taxon>Pleosporomycetidae</taxon>
        <taxon>Pleosporales</taxon>
        <taxon>Pleosporineae</taxon>
        <taxon>Pleosporaceae</taxon>
        <taxon>Alternaria</taxon>
        <taxon>Alternaria sect. Alternaria</taxon>
        <taxon>Alternaria alternata complex</taxon>
    </lineage>
</organism>
<dbReference type="GO" id="GO:0008270">
    <property type="term" value="F:zinc ion binding"/>
    <property type="evidence" value="ECO:0007669"/>
    <property type="project" value="InterPro"/>
</dbReference>
<dbReference type="InterPro" id="IPR036864">
    <property type="entry name" value="Zn2-C6_fun-type_DNA-bd_sf"/>
</dbReference>
<evidence type="ECO:0000256" key="1">
    <source>
        <dbReference type="ARBA" id="ARBA00022723"/>
    </source>
</evidence>
<dbReference type="InterPro" id="IPR007219">
    <property type="entry name" value="XnlR_reg_dom"/>
</dbReference>
<dbReference type="CDD" id="cd00067">
    <property type="entry name" value="GAL4"/>
    <property type="match status" value="1"/>
</dbReference>
<dbReference type="GeneID" id="29112609"/>
<dbReference type="Gene3D" id="4.10.240.10">
    <property type="entry name" value="Zn(2)-C6 fungal-type DNA-binding domain"/>
    <property type="match status" value="1"/>
</dbReference>
<dbReference type="GO" id="GO:0006351">
    <property type="term" value="P:DNA-templated transcription"/>
    <property type="evidence" value="ECO:0007669"/>
    <property type="project" value="InterPro"/>
</dbReference>
<feature type="region of interest" description="Disordered" evidence="3">
    <location>
        <begin position="109"/>
        <end position="128"/>
    </location>
</feature>
<feature type="region of interest" description="Disordered" evidence="3">
    <location>
        <begin position="54"/>
        <end position="73"/>
    </location>
</feature>
<name>A0A177D0R1_ALTAL</name>
<accession>A0A177D0R1</accession>
<dbReference type="Proteomes" id="UP000077248">
    <property type="component" value="Unassembled WGS sequence"/>
</dbReference>
<dbReference type="SUPFAM" id="SSF57701">
    <property type="entry name" value="Zn2/Cys6 DNA-binding domain"/>
    <property type="match status" value="1"/>
</dbReference>
<evidence type="ECO:0000256" key="2">
    <source>
        <dbReference type="ARBA" id="ARBA00023242"/>
    </source>
</evidence>
<reference evidence="5 6" key="1">
    <citation type="submission" date="2016-05" db="EMBL/GenBank/DDBJ databases">
        <title>Comparative analysis of secretome profiles of manganese(II)-oxidizing ascomycete fungi.</title>
        <authorList>
            <consortium name="DOE Joint Genome Institute"/>
            <person name="Zeiner C.A."/>
            <person name="Purvine S.O."/>
            <person name="Zink E.M."/>
            <person name="Wu S."/>
            <person name="Pasa-Tolic L."/>
            <person name="Chaput D.L."/>
            <person name="Haridas S."/>
            <person name="Grigoriev I.V."/>
            <person name="Santelli C.M."/>
            <person name="Hansel C.M."/>
        </authorList>
    </citation>
    <scope>NUCLEOTIDE SEQUENCE [LARGE SCALE GENOMIC DNA]</scope>
    <source>
        <strain evidence="5 6">SRC1lrK2f</strain>
    </source>
</reference>
<dbReference type="PROSITE" id="PS00463">
    <property type="entry name" value="ZN2_CY6_FUNGAL_1"/>
    <property type="match status" value="1"/>
</dbReference>
<dbReference type="RefSeq" id="XP_018378685.1">
    <property type="nucleotide sequence ID" value="XM_018527015.1"/>
</dbReference>
<dbReference type="Pfam" id="PF00172">
    <property type="entry name" value="Zn_clus"/>
    <property type="match status" value="1"/>
</dbReference>
<dbReference type="GO" id="GO:0000981">
    <property type="term" value="F:DNA-binding transcription factor activity, RNA polymerase II-specific"/>
    <property type="evidence" value="ECO:0007669"/>
    <property type="project" value="InterPro"/>
</dbReference>
<dbReference type="PANTHER" id="PTHR47431:SF2">
    <property type="entry name" value="ZN(II)2CYS6 TRANSCRIPTION FACTOR (EUROFUNG)"/>
    <property type="match status" value="1"/>
</dbReference>
<keyword evidence="1" id="KW-0479">Metal-binding</keyword>
<dbReference type="PROSITE" id="PS50048">
    <property type="entry name" value="ZN2_CY6_FUNGAL_2"/>
    <property type="match status" value="1"/>
</dbReference>
<gene>
    <name evidence="5" type="ORF">CC77DRAFT_1036426</name>
</gene>
<dbReference type="EMBL" id="KV441516">
    <property type="protein sequence ID" value="OAG13264.1"/>
    <property type="molecule type" value="Genomic_DNA"/>
</dbReference>
<evidence type="ECO:0000313" key="6">
    <source>
        <dbReference type="Proteomes" id="UP000077248"/>
    </source>
</evidence>
<dbReference type="CDD" id="cd12148">
    <property type="entry name" value="fungal_TF_MHR"/>
    <property type="match status" value="1"/>
</dbReference>